<evidence type="ECO:0000313" key="2">
    <source>
        <dbReference type="EMBL" id="RWR80817.1"/>
    </source>
</evidence>
<dbReference type="InterPro" id="IPR005069">
    <property type="entry name" value="Nucl-diP-sugar_transferase"/>
</dbReference>
<evidence type="ECO:0000313" key="3">
    <source>
        <dbReference type="Proteomes" id="UP000283530"/>
    </source>
</evidence>
<dbReference type="InterPro" id="IPR044821">
    <property type="entry name" value="At1g28695/At4g15970-like"/>
</dbReference>
<dbReference type="EMBL" id="QPKB01000003">
    <property type="protein sequence ID" value="RWR80817.1"/>
    <property type="molecule type" value="Genomic_DNA"/>
</dbReference>
<proteinExistence type="predicted"/>
<comment type="caution">
    <text evidence="2">The sequence shown here is derived from an EMBL/GenBank/DDBJ whole genome shotgun (WGS) entry which is preliminary data.</text>
</comment>
<gene>
    <name evidence="2" type="ORF">CKAN_00947600</name>
</gene>
<dbReference type="OrthoDB" id="540503at2759"/>
<reference evidence="2 3" key="1">
    <citation type="journal article" date="2019" name="Nat. Plants">
        <title>Stout camphor tree genome fills gaps in understanding of flowering plant genome evolution.</title>
        <authorList>
            <person name="Chaw S.M."/>
            <person name="Liu Y.C."/>
            <person name="Wu Y.W."/>
            <person name="Wang H.Y."/>
            <person name="Lin C.I."/>
            <person name="Wu C.S."/>
            <person name="Ke H.M."/>
            <person name="Chang L.Y."/>
            <person name="Hsu C.Y."/>
            <person name="Yang H.T."/>
            <person name="Sudianto E."/>
            <person name="Hsu M.H."/>
            <person name="Wu K.P."/>
            <person name="Wang L.N."/>
            <person name="Leebens-Mack J.H."/>
            <person name="Tsai I.J."/>
        </authorList>
    </citation>
    <scope>NUCLEOTIDE SEQUENCE [LARGE SCALE GENOMIC DNA]</scope>
    <source>
        <strain evidence="3">cv. Chaw 1501</strain>
        <tissue evidence="2">Young leaves</tissue>
    </source>
</reference>
<protein>
    <submittedName>
        <fullName evidence="2">Nucleotide-diphospho-sugar transferase</fullName>
    </submittedName>
</protein>
<evidence type="ECO:0000259" key="1">
    <source>
        <dbReference type="Pfam" id="PF03407"/>
    </source>
</evidence>
<dbReference type="Pfam" id="PF03407">
    <property type="entry name" value="Nucleotid_trans"/>
    <property type="match status" value="1"/>
</dbReference>
<dbReference type="Proteomes" id="UP000283530">
    <property type="component" value="Unassembled WGS sequence"/>
</dbReference>
<dbReference type="AlphaFoldDB" id="A0A3S3MR22"/>
<keyword evidence="2" id="KW-0808">Transferase</keyword>
<dbReference type="PANTHER" id="PTHR46038:SF12">
    <property type="entry name" value="OS03G0731800 PROTEIN"/>
    <property type="match status" value="1"/>
</dbReference>
<keyword evidence="3" id="KW-1185">Reference proteome</keyword>
<feature type="domain" description="Nucleotide-diphospho-sugar transferase" evidence="1">
    <location>
        <begin position="74"/>
        <end position="173"/>
    </location>
</feature>
<accession>A0A3S3MR22</accession>
<dbReference type="PANTHER" id="PTHR46038">
    <property type="entry name" value="EXPRESSED PROTEIN-RELATED"/>
    <property type="match status" value="1"/>
</dbReference>
<sequence length="181" mass="20307">MENKTLIITVVNKAYTKEGSLLDLFLQSFQLGEETQFLRNHLLVAIDQTAFDQCNLQHLHCYKFMTDGRGHVDSCDVYKGQPLDWANPINTGFYLVASNNETIALFDTWYAAKNESEGLEEQDVIGQLIREGVIERLGLRVRFLDALYFGGFCSSGRDYGKVVTIPCTPIAVVASKQRSGT</sequence>
<dbReference type="GO" id="GO:0016740">
    <property type="term" value="F:transferase activity"/>
    <property type="evidence" value="ECO:0007669"/>
    <property type="project" value="UniProtKB-KW"/>
</dbReference>
<organism evidence="2 3">
    <name type="scientific">Cinnamomum micranthum f. kanehirae</name>
    <dbReference type="NCBI Taxonomy" id="337451"/>
    <lineage>
        <taxon>Eukaryota</taxon>
        <taxon>Viridiplantae</taxon>
        <taxon>Streptophyta</taxon>
        <taxon>Embryophyta</taxon>
        <taxon>Tracheophyta</taxon>
        <taxon>Spermatophyta</taxon>
        <taxon>Magnoliopsida</taxon>
        <taxon>Magnoliidae</taxon>
        <taxon>Laurales</taxon>
        <taxon>Lauraceae</taxon>
        <taxon>Cinnamomum</taxon>
    </lineage>
</organism>
<name>A0A3S3MR22_9MAGN</name>